<evidence type="ECO:0000256" key="2">
    <source>
        <dbReference type="ARBA" id="ARBA00022737"/>
    </source>
</evidence>
<feature type="domain" description="EF-hand" evidence="5">
    <location>
        <begin position="153"/>
        <end position="188"/>
    </location>
</feature>
<dbReference type="Pfam" id="PF13499">
    <property type="entry name" value="EF-hand_7"/>
    <property type="match status" value="2"/>
</dbReference>
<evidence type="ECO:0000256" key="4">
    <source>
        <dbReference type="SAM" id="MobiDB-lite"/>
    </source>
</evidence>
<accession>A0AAD7UM54</accession>
<keyword evidence="1" id="KW-0479">Metal-binding</keyword>
<dbReference type="PANTHER" id="PTHR45942">
    <property type="entry name" value="PROTEIN PHOSPATASE 3 REGULATORY SUBUNIT B ALPHA ISOFORM TYPE 1"/>
    <property type="match status" value="1"/>
</dbReference>
<dbReference type="Gene3D" id="1.10.238.10">
    <property type="entry name" value="EF-hand"/>
    <property type="match status" value="2"/>
</dbReference>
<dbReference type="SMART" id="SM00054">
    <property type="entry name" value="EFh"/>
    <property type="match status" value="4"/>
</dbReference>
<dbReference type="PROSITE" id="PS00018">
    <property type="entry name" value="EF_HAND_1"/>
    <property type="match status" value="3"/>
</dbReference>
<keyword evidence="3" id="KW-0106">Calcium</keyword>
<protein>
    <recommendedName>
        <fullName evidence="5">EF-hand domain-containing protein</fullName>
    </recommendedName>
</protein>
<dbReference type="InterPro" id="IPR002048">
    <property type="entry name" value="EF_hand_dom"/>
</dbReference>
<keyword evidence="2" id="KW-0677">Repeat</keyword>
<feature type="region of interest" description="Disordered" evidence="4">
    <location>
        <begin position="1"/>
        <end position="20"/>
    </location>
</feature>
<evidence type="ECO:0000256" key="1">
    <source>
        <dbReference type="ARBA" id="ARBA00022723"/>
    </source>
</evidence>
<reference evidence="6" key="1">
    <citation type="submission" date="2023-01" db="EMBL/GenBank/DDBJ databases">
        <title>Metagenome sequencing of chrysophaentin producing Chrysophaeum taylorii.</title>
        <authorList>
            <person name="Davison J."/>
            <person name="Bewley C."/>
        </authorList>
    </citation>
    <scope>NUCLEOTIDE SEQUENCE</scope>
    <source>
        <strain evidence="6">NIES-1699</strain>
    </source>
</reference>
<dbReference type="PROSITE" id="PS50222">
    <property type="entry name" value="EF_HAND_2"/>
    <property type="match status" value="3"/>
</dbReference>
<organism evidence="6 7">
    <name type="scientific">Chrysophaeum taylorii</name>
    <dbReference type="NCBI Taxonomy" id="2483200"/>
    <lineage>
        <taxon>Eukaryota</taxon>
        <taxon>Sar</taxon>
        <taxon>Stramenopiles</taxon>
        <taxon>Ochrophyta</taxon>
        <taxon>Pelagophyceae</taxon>
        <taxon>Pelagomonadales</taxon>
        <taxon>Pelagomonadaceae</taxon>
        <taxon>Chrysophaeum</taxon>
    </lineage>
</organism>
<keyword evidence="7" id="KW-1185">Reference proteome</keyword>
<gene>
    <name evidence="6" type="ORF">CTAYLR_002436</name>
</gene>
<dbReference type="SUPFAM" id="SSF47473">
    <property type="entry name" value="EF-hand"/>
    <property type="match status" value="1"/>
</dbReference>
<feature type="domain" description="EF-hand" evidence="5">
    <location>
        <begin position="191"/>
        <end position="226"/>
    </location>
</feature>
<evidence type="ECO:0000313" key="7">
    <source>
        <dbReference type="Proteomes" id="UP001230188"/>
    </source>
</evidence>
<dbReference type="AlphaFoldDB" id="A0AAD7UM54"/>
<dbReference type="InterPro" id="IPR018247">
    <property type="entry name" value="EF_Hand_1_Ca_BS"/>
</dbReference>
<dbReference type="InterPro" id="IPR011992">
    <property type="entry name" value="EF-hand-dom_pair"/>
</dbReference>
<dbReference type="Proteomes" id="UP001230188">
    <property type="component" value="Unassembled WGS sequence"/>
</dbReference>
<name>A0AAD7UM54_9STRA</name>
<comment type="caution">
    <text evidence="6">The sequence shown here is derived from an EMBL/GenBank/DDBJ whole genome shotgun (WGS) entry which is preliminary data.</text>
</comment>
<proteinExistence type="predicted"/>
<evidence type="ECO:0000313" key="6">
    <source>
        <dbReference type="EMBL" id="KAJ8612130.1"/>
    </source>
</evidence>
<evidence type="ECO:0000256" key="3">
    <source>
        <dbReference type="ARBA" id="ARBA00022837"/>
    </source>
</evidence>
<sequence length="321" mass="37150">MTALDDHSLPTRSRRTSSPTRIMVSPSKKKYEELPAVRPAVYREKPSTFKRAIRKLKLYLGQTERIEIHNPAAKEAVRALCLTQRQLRRLKMKFETIDIDNSGTMDAAEFFQILDEARTPLTDELLSLIDLDGNGTVEFDEFVNVLMTYCMYSKEDILRFCFDCFDKDHSNAVDESEFTLLLSAVNNGKPLFPGNFRTALEQFDSNADGLIDFEEFKAIDKRYPLIFFPAFRLQDMMQRHTLGESTWKRIHERVNRQRRLDEYRRTHGKDPPVSLADKAWRALSCSFGAQDEIDIFAIDKRKPSIAEPSTPGRRKSHSSLR</sequence>
<dbReference type="GO" id="GO:0005509">
    <property type="term" value="F:calcium ion binding"/>
    <property type="evidence" value="ECO:0007669"/>
    <property type="project" value="InterPro"/>
</dbReference>
<dbReference type="EMBL" id="JAQMWT010000057">
    <property type="protein sequence ID" value="KAJ8612130.1"/>
    <property type="molecule type" value="Genomic_DNA"/>
</dbReference>
<dbReference type="CDD" id="cd00051">
    <property type="entry name" value="EFh"/>
    <property type="match status" value="1"/>
</dbReference>
<feature type="domain" description="EF-hand" evidence="5">
    <location>
        <begin position="117"/>
        <end position="152"/>
    </location>
</feature>
<evidence type="ECO:0000259" key="5">
    <source>
        <dbReference type="PROSITE" id="PS50222"/>
    </source>
</evidence>